<evidence type="ECO:0000313" key="3">
    <source>
        <dbReference type="Proteomes" id="UP000789396"/>
    </source>
</evidence>
<dbReference type="AlphaFoldDB" id="A0A9N9NPK7"/>
<dbReference type="Gene3D" id="3.40.50.300">
    <property type="entry name" value="P-loop containing nucleotide triphosphate hydrolases"/>
    <property type="match status" value="1"/>
</dbReference>
<name>A0A9N9NPK7_9GLOM</name>
<dbReference type="SUPFAM" id="SSF52540">
    <property type="entry name" value="P-loop containing nucleoside triphosphate hydrolases"/>
    <property type="match status" value="1"/>
</dbReference>
<protein>
    <submittedName>
        <fullName evidence="2">1777_t:CDS:1</fullName>
    </submittedName>
</protein>
<dbReference type="OrthoDB" id="2417544at2759"/>
<dbReference type="EMBL" id="CAJVPZ010036670">
    <property type="protein sequence ID" value="CAG8751876.1"/>
    <property type="molecule type" value="Genomic_DNA"/>
</dbReference>
<proteinExistence type="predicted"/>
<comment type="caution">
    <text evidence="2">The sequence shown here is derived from an EMBL/GenBank/DDBJ whole genome shotgun (WGS) entry which is preliminary data.</text>
</comment>
<dbReference type="InterPro" id="IPR027417">
    <property type="entry name" value="P-loop_NTPase"/>
</dbReference>
<reference evidence="2" key="1">
    <citation type="submission" date="2021-06" db="EMBL/GenBank/DDBJ databases">
        <authorList>
            <person name="Kallberg Y."/>
            <person name="Tangrot J."/>
            <person name="Rosling A."/>
        </authorList>
    </citation>
    <scope>NUCLEOTIDE SEQUENCE</scope>
    <source>
        <strain evidence="2">IN212</strain>
    </source>
</reference>
<feature type="region of interest" description="Disordered" evidence="1">
    <location>
        <begin position="481"/>
        <end position="503"/>
    </location>
</feature>
<feature type="non-terminal residue" evidence="2">
    <location>
        <position position="1"/>
    </location>
</feature>
<feature type="non-terminal residue" evidence="2">
    <location>
        <position position="743"/>
    </location>
</feature>
<keyword evidence="3" id="KW-1185">Reference proteome</keyword>
<dbReference type="Proteomes" id="UP000789396">
    <property type="component" value="Unassembled WGS sequence"/>
</dbReference>
<gene>
    <name evidence="2" type="ORF">RFULGI_LOCUS13660</name>
</gene>
<evidence type="ECO:0000256" key="1">
    <source>
        <dbReference type="SAM" id="MobiDB-lite"/>
    </source>
</evidence>
<sequence length="743" mass="83469">LPLKMSSKNQFNIEKIEPQILQDINEIDARISRQENSIIIIGETREGKTTLFNYLVGNSLFSKKNVNNDEFDIYSGVKTYIGDSLNNIEIKNGSISQTSLPLNQGEYWDCPGFGDSRGDEQNIINAYSIYMLTKNIEKLKVLVVVSENTIIERSKTKFLNLIQYLGEIFKNNNDLVKGLCLVVTQSEKLDLKKVRNRLRGILIERGRLESFSLSQRKILGFLSSDRSQIAFFNAPREEGLISDKDKYEILDCIKKISYIENLEPSFSLRPEAVHFIKDLIEVLYNDIEVFMSKKFYSALRNYVENLIDNHNDTFKKLRESLNELVTKVNAIISDTKNPQEFEDKLRQVLSIIELLRKEDLKDELQKKISQLNLIKLVKTESISIQGNTSSWYHLINELINAIRSLMSEPTINCEGNILTFKGAIIGTEDIAETISHKDYKEINVYSLNTIFIDKDIEASGAFLTFISPQLRVVGKRTINLKGKAGPPHNPGKAKNGTNETSNKQDTYDIIDEKDTRNEINEVADSKTVTDIKIEEITNEAINGKEVNDRINNDNIKKASIEMHGKDGLRGLPGYNGGHFYAEGRNFINLSSLTIDISGGDGGKGQDGGDGTKGRDGDFKVKEMAESRNKSALVLRTQVSGTVTENIEKGFKFLFTFNEKWEETYEAYDPGQEGGNGGRGGVGGNVGRHGTIYLNFNNSLEIPTIIKKNNRKGIDGKGGSPGYGGKNAKYSGIYINEIVFSLLR</sequence>
<organism evidence="2 3">
    <name type="scientific">Racocetra fulgida</name>
    <dbReference type="NCBI Taxonomy" id="60492"/>
    <lineage>
        <taxon>Eukaryota</taxon>
        <taxon>Fungi</taxon>
        <taxon>Fungi incertae sedis</taxon>
        <taxon>Mucoromycota</taxon>
        <taxon>Glomeromycotina</taxon>
        <taxon>Glomeromycetes</taxon>
        <taxon>Diversisporales</taxon>
        <taxon>Gigasporaceae</taxon>
        <taxon>Racocetra</taxon>
    </lineage>
</organism>
<accession>A0A9N9NPK7</accession>
<evidence type="ECO:0000313" key="2">
    <source>
        <dbReference type="EMBL" id="CAG8751876.1"/>
    </source>
</evidence>